<evidence type="ECO:0000313" key="3">
    <source>
        <dbReference type="EMBL" id="MBD2560369.1"/>
    </source>
</evidence>
<dbReference type="Gene3D" id="3.40.50.10140">
    <property type="entry name" value="Toll/interleukin-1 receptor homology (TIR) domain"/>
    <property type="match status" value="1"/>
</dbReference>
<keyword evidence="1" id="KW-0812">Transmembrane</keyword>
<keyword evidence="4" id="KW-1185">Reference proteome</keyword>
<reference evidence="3 4" key="1">
    <citation type="journal article" date="2020" name="ISME J.">
        <title>Comparative genomics reveals insights into cyanobacterial evolution and habitat adaptation.</title>
        <authorList>
            <person name="Chen M.Y."/>
            <person name="Teng W.K."/>
            <person name="Zhao L."/>
            <person name="Hu C.X."/>
            <person name="Zhou Y.K."/>
            <person name="Han B.P."/>
            <person name="Song L.R."/>
            <person name="Shu W.S."/>
        </authorList>
    </citation>
    <scope>NUCLEOTIDE SEQUENCE [LARGE SCALE GENOMIC DNA]</scope>
    <source>
        <strain evidence="3 4">FACHB-391</strain>
    </source>
</reference>
<organism evidence="3 4">
    <name type="scientific">Nostoc linckia FACHB-391</name>
    <dbReference type="NCBI Taxonomy" id="2692906"/>
    <lineage>
        <taxon>Bacteria</taxon>
        <taxon>Bacillati</taxon>
        <taxon>Cyanobacteriota</taxon>
        <taxon>Cyanophyceae</taxon>
        <taxon>Nostocales</taxon>
        <taxon>Nostocaceae</taxon>
        <taxon>Nostoc</taxon>
    </lineage>
</organism>
<name>A0ABR8ES31_NOSLI</name>
<evidence type="ECO:0000313" key="4">
    <source>
        <dbReference type="Proteomes" id="UP000604661"/>
    </source>
</evidence>
<feature type="transmembrane region" description="Helical" evidence="1">
    <location>
        <begin position="166"/>
        <end position="187"/>
    </location>
</feature>
<sequence length="360" mass="40685">MPATKVVKVFYCCSDSAQDEEMRQKLENHLSGLKWKGLSTSWHRKMISPGKDWKSEIDTNLKTADIILVLISSDFIASNYHWNVLAKQAMEQHRAKTSRVITILLSPVDNHWKDEFPNVKVLPKGGRPITEWRPYNKAFANIATGIREVAEEFTDSTFLIKKILRWISPIVILIAKAAGNTFIYVARATFLYLFRPSRYRRRNRVSNIAVRLVVLLVLGSIFLRFISQPPDILEIPSSASKPTSNSRKTVNPTGWIWIGMVNNTSGGLPVGKKLVFKPSNLKQLPSIEPPVIPSPGTIVTVKHEVNLMKEKSLSGKTIVKLKKGEKLVILKVERFSKVAKNSPYIKLKAQVRKCNSICNK</sequence>
<dbReference type="SUPFAM" id="SSF52200">
    <property type="entry name" value="Toll/Interleukin receptor TIR domain"/>
    <property type="match status" value="1"/>
</dbReference>
<dbReference type="InterPro" id="IPR000157">
    <property type="entry name" value="TIR_dom"/>
</dbReference>
<keyword evidence="3" id="KW-0675">Receptor</keyword>
<dbReference type="PROSITE" id="PS50104">
    <property type="entry name" value="TIR"/>
    <property type="match status" value="1"/>
</dbReference>
<keyword evidence="1" id="KW-1133">Transmembrane helix</keyword>
<dbReference type="RefSeq" id="WP_190893848.1">
    <property type="nucleotide sequence ID" value="NZ_JACJTE010000005.1"/>
</dbReference>
<evidence type="ECO:0000259" key="2">
    <source>
        <dbReference type="PROSITE" id="PS50104"/>
    </source>
</evidence>
<dbReference type="EMBL" id="JACJTE010000005">
    <property type="protein sequence ID" value="MBD2560369.1"/>
    <property type="molecule type" value="Genomic_DNA"/>
</dbReference>
<comment type="caution">
    <text evidence="3">The sequence shown here is derived from an EMBL/GenBank/DDBJ whole genome shotgun (WGS) entry which is preliminary data.</text>
</comment>
<feature type="domain" description="TIR" evidence="2">
    <location>
        <begin position="3"/>
        <end position="150"/>
    </location>
</feature>
<accession>A0ABR8ES31</accession>
<dbReference type="Proteomes" id="UP000604661">
    <property type="component" value="Unassembled WGS sequence"/>
</dbReference>
<keyword evidence="1" id="KW-0472">Membrane</keyword>
<gene>
    <name evidence="3" type="ORF">H6G95_06990</name>
</gene>
<protein>
    <submittedName>
        <fullName evidence="3">Toll/interleukin-1 receptor domain-containing protein</fullName>
    </submittedName>
</protein>
<evidence type="ECO:0000256" key="1">
    <source>
        <dbReference type="SAM" id="Phobius"/>
    </source>
</evidence>
<dbReference type="InterPro" id="IPR035897">
    <property type="entry name" value="Toll_tir_struct_dom_sf"/>
</dbReference>
<dbReference type="Pfam" id="PF13676">
    <property type="entry name" value="TIR_2"/>
    <property type="match status" value="1"/>
</dbReference>
<proteinExistence type="predicted"/>
<feature type="transmembrane region" description="Helical" evidence="1">
    <location>
        <begin position="208"/>
        <end position="226"/>
    </location>
</feature>